<organism evidence="2 3">
    <name type="scientific">Cryphonectria parasitica (strain ATCC 38755 / EP155)</name>
    <dbReference type="NCBI Taxonomy" id="660469"/>
    <lineage>
        <taxon>Eukaryota</taxon>
        <taxon>Fungi</taxon>
        <taxon>Dikarya</taxon>
        <taxon>Ascomycota</taxon>
        <taxon>Pezizomycotina</taxon>
        <taxon>Sordariomycetes</taxon>
        <taxon>Sordariomycetidae</taxon>
        <taxon>Diaporthales</taxon>
        <taxon>Cryphonectriaceae</taxon>
        <taxon>Cryphonectria-Endothia species complex</taxon>
        <taxon>Cryphonectria</taxon>
    </lineage>
</organism>
<feature type="compositionally biased region" description="Basic and acidic residues" evidence="1">
    <location>
        <begin position="39"/>
        <end position="52"/>
    </location>
</feature>
<dbReference type="RefSeq" id="XP_040782156.1">
    <property type="nucleotide sequence ID" value="XM_040919417.1"/>
</dbReference>
<name>A0A9P4YF47_CRYP1</name>
<keyword evidence="3" id="KW-1185">Reference proteome</keyword>
<proteinExistence type="predicted"/>
<dbReference type="GeneID" id="63836546"/>
<dbReference type="EMBL" id="MU032344">
    <property type="protein sequence ID" value="KAF3771195.1"/>
    <property type="molecule type" value="Genomic_DNA"/>
</dbReference>
<protein>
    <submittedName>
        <fullName evidence="2">Uncharacterized protein</fullName>
    </submittedName>
</protein>
<dbReference type="AlphaFoldDB" id="A0A9P4YF47"/>
<evidence type="ECO:0000313" key="2">
    <source>
        <dbReference type="EMBL" id="KAF3771195.1"/>
    </source>
</evidence>
<gene>
    <name evidence="2" type="ORF">M406DRAFT_320670</name>
</gene>
<dbReference type="Proteomes" id="UP000803844">
    <property type="component" value="Unassembled WGS sequence"/>
</dbReference>
<feature type="region of interest" description="Disordered" evidence="1">
    <location>
        <begin position="1"/>
        <end position="52"/>
    </location>
</feature>
<evidence type="ECO:0000256" key="1">
    <source>
        <dbReference type="SAM" id="MobiDB-lite"/>
    </source>
</evidence>
<comment type="caution">
    <text evidence="2">The sequence shown here is derived from an EMBL/GenBank/DDBJ whole genome shotgun (WGS) entry which is preliminary data.</text>
</comment>
<sequence>MVVLSKSRVGSRPFPRISEARYGPRKVGGREVGLGMLRNDNKARDDEESDRR</sequence>
<evidence type="ECO:0000313" key="3">
    <source>
        <dbReference type="Proteomes" id="UP000803844"/>
    </source>
</evidence>
<accession>A0A9P4YF47</accession>
<reference evidence="2" key="1">
    <citation type="journal article" date="2020" name="Phytopathology">
        <title>Genome sequence of the chestnut blight fungus Cryphonectria parasitica EP155: A fundamental resource for an archetypical invasive plant pathogen.</title>
        <authorList>
            <person name="Crouch J.A."/>
            <person name="Dawe A."/>
            <person name="Aerts A."/>
            <person name="Barry K."/>
            <person name="Churchill A.C.L."/>
            <person name="Grimwood J."/>
            <person name="Hillman B."/>
            <person name="Milgroom M.G."/>
            <person name="Pangilinan J."/>
            <person name="Smith M."/>
            <person name="Salamov A."/>
            <person name="Schmutz J."/>
            <person name="Yadav J."/>
            <person name="Grigoriev I.V."/>
            <person name="Nuss D."/>
        </authorList>
    </citation>
    <scope>NUCLEOTIDE SEQUENCE</scope>
    <source>
        <strain evidence="2">EP155</strain>
    </source>
</reference>